<dbReference type="EMBL" id="VSSQ01000574">
    <property type="protein sequence ID" value="MPL97791.1"/>
    <property type="molecule type" value="Genomic_DNA"/>
</dbReference>
<accession>A0A644W275</accession>
<dbReference type="AlphaFoldDB" id="A0A644W275"/>
<comment type="caution">
    <text evidence="1">The sequence shown here is derived from an EMBL/GenBank/DDBJ whole genome shotgun (WGS) entry which is preliminary data.</text>
</comment>
<sequence length="69" mass="7525">MSNKDISNKLKNLKMESAAELGLTQYVKENNDHYKGDLPAKVNGTQGGPIGGRMVQKMIKAQGDSLTNF</sequence>
<evidence type="ECO:0008006" key="2">
    <source>
        <dbReference type="Google" id="ProtNLM"/>
    </source>
</evidence>
<dbReference type="InterPro" id="IPR001448">
    <property type="entry name" value="SASP_alpha/beta-type"/>
</dbReference>
<evidence type="ECO:0000313" key="1">
    <source>
        <dbReference type="EMBL" id="MPL97791.1"/>
    </source>
</evidence>
<protein>
    <recommendedName>
        <fullName evidence="2">Small, acid-soluble spore protein beta</fullName>
    </recommendedName>
</protein>
<organism evidence="1">
    <name type="scientific">bioreactor metagenome</name>
    <dbReference type="NCBI Taxonomy" id="1076179"/>
    <lineage>
        <taxon>unclassified sequences</taxon>
        <taxon>metagenomes</taxon>
        <taxon>ecological metagenomes</taxon>
    </lineage>
</organism>
<proteinExistence type="predicted"/>
<name>A0A644W275_9ZZZZ</name>
<dbReference type="GO" id="GO:0003690">
    <property type="term" value="F:double-stranded DNA binding"/>
    <property type="evidence" value="ECO:0007669"/>
    <property type="project" value="InterPro"/>
</dbReference>
<dbReference type="InterPro" id="IPR038300">
    <property type="entry name" value="SASP_sf_alpha/beta"/>
</dbReference>
<reference evidence="1" key="1">
    <citation type="submission" date="2019-08" db="EMBL/GenBank/DDBJ databases">
        <authorList>
            <person name="Kucharzyk K."/>
            <person name="Murdoch R.W."/>
            <person name="Higgins S."/>
            <person name="Loffler F."/>
        </authorList>
    </citation>
    <scope>NUCLEOTIDE SEQUENCE</scope>
</reference>
<dbReference type="GO" id="GO:0006265">
    <property type="term" value="P:DNA topological change"/>
    <property type="evidence" value="ECO:0007669"/>
    <property type="project" value="InterPro"/>
</dbReference>
<dbReference type="Gene3D" id="6.10.10.80">
    <property type="entry name" value="Small, acid-soluble spore protein, alpha/beta type-like"/>
    <property type="match status" value="1"/>
</dbReference>
<gene>
    <name evidence="1" type="ORF">SDC9_43986</name>
</gene>
<dbReference type="Pfam" id="PF00269">
    <property type="entry name" value="SASP"/>
    <property type="match status" value="1"/>
</dbReference>